<evidence type="ECO:0000256" key="1">
    <source>
        <dbReference type="SAM" id="Phobius"/>
    </source>
</evidence>
<keyword evidence="1" id="KW-1133">Transmembrane helix</keyword>
<organism evidence="2 3">
    <name type="scientific">Campylobacter canadensis</name>
    <dbReference type="NCBI Taxonomy" id="449520"/>
    <lineage>
        <taxon>Bacteria</taxon>
        <taxon>Pseudomonadati</taxon>
        <taxon>Campylobacterota</taxon>
        <taxon>Epsilonproteobacteria</taxon>
        <taxon>Campylobacterales</taxon>
        <taxon>Campylobacteraceae</taxon>
        <taxon>Campylobacter</taxon>
    </lineage>
</organism>
<comment type="caution">
    <text evidence="2">The sequence shown here is derived from an EMBL/GenBank/DDBJ whole genome shotgun (WGS) entry which is preliminary data.</text>
</comment>
<keyword evidence="1" id="KW-0812">Transmembrane</keyword>
<gene>
    <name evidence="2" type="ORF">AVCANL283_07480</name>
</gene>
<dbReference type="Proteomes" id="UP000786183">
    <property type="component" value="Unassembled WGS sequence"/>
</dbReference>
<keyword evidence="3" id="KW-1185">Reference proteome</keyword>
<evidence type="ECO:0000313" key="2">
    <source>
        <dbReference type="EMBL" id="MBZ7987934.1"/>
    </source>
</evidence>
<sequence length="98" mass="11425">MVLVFFSEKKEVLLELVMIFFILGVIFVSIMKIMFAAEYFFKANYALNTLQKLSDEMLQESPNFGELEEFKNYKSVIHLLNLGVILFTFFIILRVAAL</sequence>
<name>A0ABS7WV74_9BACT</name>
<proteinExistence type="predicted"/>
<dbReference type="EMBL" id="JACGBB010000020">
    <property type="protein sequence ID" value="MBZ7987934.1"/>
    <property type="molecule type" value="Genomic_DNA"/>
</dbReference>
<evidence type="ECO:0008006" key="4">
    <source>
        <dbReference type="Google" id="ProtNLM"/>
    </source>
</evidence>
<feature type="transmembrane region" description="Helical" evidence="1">
    <location>
        <begin position="12"/>
        <end position="35"/>
    </location>
</feature>
<keyword evidence="1" id="KW-0472">Membrane</keyword>
<feature type="transmembrane region" description="Helical" evidence="1">
    <location>
        <begin position="76"/>
        <end position="97"/>
    </location>
</feature>
<evidence type="ECO:0000313" key="3">
    <source>
        <dbReference type="Proteomes" id="UP000786183"/>
    </source>
</evidence>
<accession>A0ABS7WV74</accession>
<protein>
    <recommendedName>
        <fullName evidence="4">DUF3899 domain-containing protein</fullName>
    </recommendedName>
</protein>
<dbReference type="RefSeq" id="WP_224325507.1">
    <property type="nucleotide sequence ID" value="NZ_JACGBB010000020.1"/>
</dbReference>
<reference evidence="2 3" key="1">
    <citation type="submission" date="2020-07" db="EMBL/GenBank/DDBJ databases">
        <title>Transfer of Campylobacter canadensis to the novel genus Avispirillum gen. nov., that also includes two novel species recovered from migratory waterfowl: Avispirillum anseris sp. nov. and Avispirillum brantae sp. nov.</title>
        <authorList>
            <person name="Miller W.G."/>
            <person name="Chapman M.H."/>
            <person name="Yee E."/>
            <person name="Inglis G.D."/>
        </authorList>
    </citation>
    <scope>NUCLEOTIDE SEQUENCE [LARGE SCALE GENOMIC DNA]</scope>
    <source>
        <strain evidence="2 3">L283</strain>
    </source>
</reference>